<name>A0A8T1WY87_9STRA</name>
<evidence type="ECO:0000313" key="1">
    <source>
        <dbReference type="EMBL" id="KAG7398211.1"/>
    </source>
</evidence>
<accession>A0A8T1WY87</accession>
<protein>
    <submittedName>
        <fullName evidence="1">Uncharacterized protein</fullName>
    </submittedName>
</protein>
<dbReference type="AlphaFoldDB" id="A0A8T1WY87"/>
<keyword evidence="2" id="KW-1185">Reference proteome</keyword>
<reference evidence="1" key="1">
    <citation type="submission" date="2021-02" db="EMBL/GenBank/DDBJ databases">
        <authorList>
            <person name="Palmer J.M."/>
        </authorList>
    </citation>
    <scope>NUCLEOTIDE SEQUENCE</scope>
    <source>
        <strain evidence="1">SCRP23</strain>
    </source>
</reference>
<evidence type="ECO:0000313" key="2">
    <source>
        <dbReference type="Proteomes" id="UP000693981"/>
    </source>
</evidence>
<comment type="caution">
    <text evidence="1">The sequence shown here is derived from an EMBL/GenBank/DDBJ whole genome shotgun (WGS) entry which is preliminary data.</text>
</comment>
<dbReference type="EMBL" id="JAGDFL010000087">
    <property type="protein sequence ID" value="KAG7398211.1"/>
    <property type="molecule type" value="Genomic_DNA"/>
</dbReference>
<sequence>MPEPTHRRTTSELDMSSMRRIGDALLLAQNRARLATDRANRSEHLLQLILAQVNVARLRLDSLADWELLRASLTRSSLRQSSSFHDPLDTSSYDDASESLSSSITSTACLEDVANEVVTNLNVAMTRHTRYVEQLTLPKVHWTLWSPQDGLFTSIQFMAGLLAGVAVGVSITKQLLLTQQKAPSLFTKLAQWCSPRAAPVAGTPWHLIPLPVDDYSYLVHPATLEVA</sequence>
<gene>
    <name evidence="1" type="ORF">PHYBOEH_011456</name>
</gene>
<proteinExistence type="predicted"/>
<organism evidence="1 2">
    <name type="scientific">Phytophthora boehmeriae</name>
    <dbReference type="NCBI Taxonomy" id="109152"/>
    <lineage>
        <taxon>Eukaryota</taxon>
        <taxon>Sar</taxon>
        <taxon>Stramenopiles</taxon>
        <taxon>Oomycota</taxon>
        <taxon>Peronosporomycetes</taxon>
        <taxon>Peronosporales</taxon>
        <taxon>Peronosporaceae</taxon>
        <taxon>Phytophthora</taxon>
    </lineage>
</organism>
<dbReference type="OrthoDB" id="113361at2759"/>
<dbReference type="Proteomes" id="UP000693981">
    <property type="component" value="Unassembled WGS sequence"/>
</dbReference>